<dbReference type="Proteomes" id="UP000092713">
    <property type="component" value="Unassembled WGS sequence"/>
</dbReference>
<dbReference type="EMBL" id="LOCQ01000057">
    <property type="protein sequence ID" value="OBV38441.1"/>
    <property type="molecule type" value="Genomic_DNA"/>
</dbReference>
<dbReference type="RefSeq" id="WP_065308698.1">
    <property type="nucleotide sequence ID" value="NZ_LOCQ01000057.1"/>
</dbReference>
<accession>A0A1A7BXU8</accession>
<comment type="caution">
    <text evidence="2">The sequence shown here is derived from an EMBL/GenBank/DDBJ whole genome shotgun (WGS) entry which is preliminary data.</text>
</comment>
<evidence type="ECO:0000313" key="3">
    <source>
        <dbReference type="Proteomes" id="UP000092713"/>
    </source>
</evidence>
<dbReference type="AlphaFoldDB" id="A0A1A7BXU8"/>
<reference evidence="2 3" key="1">
    <citation type="submission" date="2016-04" db="EMBL/GenBank/DDBJ databases">
        <title>Draft genome sequence of Janthinobacterium psychrotolerans sp. nov., isolated from freshwater sediments in Denmark.</title>
        <authorList>
            <person name="Gong X."/>
            <person name="Skrivergaard S."/>
            <person name="Korsgaard B.S."/>
            <person name="Schreiber L."/>
            <person name="Marshall I.P."/>
            <person name="Finster K."/>
            <person name="Schramm A."/>
        </authorList>
    </citation>
    <scope>NUCLEOTIDE SEQUENCE [LARGE SCALE GENOMIC DNA]</scope>
    <source>
        <strain evidence="2 3">S3-2</strain>
    </source>
</reference>
<protein>
    <submittedName>
        <fullName evidence="2">Plasmid stabilization system protein ParE</fullName>
    </submittedName>
</protein>
<evidence type="ECO:0000313" key="2">
    <source>
        <dbReference type="EMBL" id="OBV38441.1"/>
    </source>
</evidence>
<name>A0A1A7BXU8_9BURK</name>
<dbReference type="STRING" id="1747903.ASR47_100637"/>
<dbReference type="Gene3D" id="3.30.2310.20">
    <property type="entry name" value="RelE-like"/>
    <property type="match status" value="1"/>
</dbReference>
<keyword evidence="3" id="KW-1185">Reference proteome</keyword>
<dbReference type="InterPro" id="IPR007712">
    <property type="entry name" value="RelE/ParE_toxin"/>
</dbReference>
<gene>
    <name evidence="2" type="ORF">ASR47_100637</name>
</gene>
<keyword evidence="1" id="KW-1277">Toxin-antitoxin system</keyword>
<organism evidence="2 3">
    <name type="scientific">Janthinobacterium psychrotolerans</name>
    <dbReference type="NCBI Taxonomy" id="1747903"/>
    <lineage>
        <taxon>Bacteria</taxon>
        <taxon>Pseudomonadati</taxon>
        <taxon>Pseudomonadota</taxon>
        <taxon>Betaproteobacteria</taxon>
        <taxon>Burkholderiales</taxon>
        <taxon>Oxalobacteraceae</taxon>
        <taxon>Janthinobacterium</taxon>
    </lineage>
</organism>
<dbReference type="Pfam" id="PF05016">
    <property type="entry name" value="ParE_toxin"/>
    <property type="match status" value="1"/>
</dbReference>
<dbReference type="InterPro" id="IPR035093">
    <property type="entry name" value="RelE/ParE_toxin_dom_sf"/>
</dbReference>
<sequence length="108" mass="12652">MKIIWTRYALNDLQDIRQHLQVSVSPAFAKQVTQEILEQVSSLKEWNNKGSYIPELEDLHLTSHRQLLAGQNRIIIERSQEEIIYIHMVAHTSRNLEALIRSRLFSSD</sequence>
<proteinExistence type="predicted"/>
<evidence type="ECO:0000256" key="1">
    <source>
        <dbReference type="ARBA" id="ARBA00022649"/>
    </source>
</evidence>
<dbReference type="OrthoDB" id="9798046at2"/>